<name>A0A8S3AL30_9BILA</name>
<proteinExistence type="predicted"/>
<comment type="caution">
    <text evidence="1">The sequence shown here is derived from an EMBL/GenBank/DDBJ whole genome shotgun (WGS) entry which is preliminary data.</text>
</comment>
<evidence type="ECO:0000313" key="1">
    <source>
        <dbReference type="EMBL" id="CAF4740753.1"/>
    </source>
</evidence>
<dbReference type="Proteomes" id="UP000676336">
    <property type="component" value="Unassembled WGS sequence"/>
</dbReference>
<feature type="non-terminal residue" evidence="1">
    <location>
        <position position="1"/>
    </location>
</feature>
<dbReference type="AlphaFoldDB" id="A0A8S3AL30"/>
<organism evidence="1 3">
    <name type="scientific">Rotaria magnacalcarata</name>
    <dbReference type="NCBI Taxonomy" id="392030"/>
    <lineage>
        <taxon>Eukaryota</taxon>
        <taxon>Metazoa</taxon>
        <taxon>Spiralia</taxon>
        <taxon>Gnathifera</taxon>
        <taxon>Rotifera</taxon>
        <taxon>Eurotatoria</taxon>
        <taxon>Bdelloidea</taxon>
        <taxon>Philodinida</taxon>
        <taxon>Philodinidae</taxon>
        <taxon>Rotaria</taxon>
    </lineage>
</organism>
<sequence>VVVVSPSLPIRLTVRYSVTVLPNGFGAKIEGEVDGCWGTGDARVIICFRSLSTVT</sequence>
<accession>A0A8S3AL30</accession>
<gene>
    <name evidence="1" type="ORF">SMN809_LOCUS44711</name>
    <name evidence="2" type="ORF">SMN809_LOCUS50099</name>
</gene>
<dbReference type="EMBL" id="CAJOBI010134770">
    <property type="protein sequence ID" value="CAF4740753.1"/>
    <property type="molecule type" value="Genomic_DNA"/>
</dbReference>
<evidence type="ECO:0000313" key="2">
    <source>
        <dbReference type="EMBL" id="CAF4866071.1"/>
    </source>
</evidence>
<evidence type="ECO:0000313" key="3">
    <source>
        <dbReference type="Proteomes" id="UP000676336"/>
    </source>
</evidence>
<protein>
    <submittedName>
        <fullName evidence="1">Uncharacterized protein</fullName>
    </submittedName>
</protein>
<dbReference type="EMBL" id="CAJOBI010164992">
    <property type="protein sequence ID" value="CAF4866071.1"/>
    <property type="molecule type" value="Genomic_DNA"/>
</dbReference>
<reference evidence="1" key="1">
    <citation type="submission" date="2021-02" db="EMBL/GenBank/DDBJ databases">
        <authorList>
            <person name="Nowell W R."/>
        </authorList>
    </citation>
    <scope>NUCLEOTIDE SEQUENCE</scope>
</reference>